<dbReference type="Pfam" id="PF00090">
    <property type="entry name" value="TSP_1"/>
    <property type="match status" value="2"/>
</dbReference>
<dbReference type="AlphaFoldDB" id="A0A9D4RT56"/>
<dbReference type="InterPro" id="IPR036383">
    <property type="entry name" value="TSP1_rpt_sf"/>
</dbReference>
<evidence type="ECO:0000256" key="5">
    <source>
        <dbReference type="ARBA" id="ARBA00023157"/>
    </source>
</evidence>
<feature type="region of interest" description="Disordered" evidence="6">
    <location>
        <begin position="450"/>
        <end position="506"/>
    </location>
</feature>
<evidence type="ECO:0000256" key="6">
    <source>
        <dbReference type="SAM" id="MobiDB-lite"/>
    </source>
</evidence>
<evidence type="ECO:0000256" key="4">
    <source>
        <dbReference type="ARBA" id="ARBA00022737"/>
    </source>
</evidence>
<evidence type="ECO:0000313" key="7">
    <source>
        <dbReference type="EMBL" id="KAH3880079.1"/>
    </source>
</evidence>
<evidence type="ECO:0000313" key="8">
    <source>
        <dbReference type="Proteomes" id="UP000828390"/>
    </source>
</evidence>
<name>A0A9D4RT56_DREPO</name>
<dbReference type="PROSITE" id="PS50092">
    <property type="entry name" value="TSP1"/>
    <property type="match status" value="2"/>
</dbReference>
<proteinExistence type="predicted"/>
<dbReference type="Gene3D" id="2.20.100.10">
    <property type="entry name" value="Thrombospondin type-1 (TSP1) repeat"/>
    <property type="match status" value="2"/>
</dbReference>
<dbReference type="EMBL" id="JAIWYP010000001">
    <property type="protein sequence ID" value="KAH3880079.1"/>
    <property type="molecule type" value="Genomic_DNA"/>
</dbReference>
<dbReference type="InterPro" id="IPR000884">
    <property type="entry name" value="TSP1_rpt"/>
</dbReference>
<keyword evidence="8" id="KW-1185">Reference proteome</keyword>
<dbReference type="InterPro" id="IPR052065">
    <property type="entry name" value="Compl_asym_regulator"/>
</dbReference>
<dbReference type="Proteomes" id="UP000828390">
    <property type="component" value="Unassembled WGS sequence"/>
</dbReference>
<dbReference type="PANTHER" id="PTHR22906:SF43">
    <property type="entry name" value="PROPERDIN"/>
    <property type="match status" value="1"/>
</dbReference>
<dbReference type="SMART" id="SM00209">
    <property type="entry name" value="TSP1"/>
    <property type="match status" value="2"/>
</dbReference>
<dbReference type="FunFam" id="2.20.100.10:FF:000007">
    <property type="entry name" value="Thrombospondin 1"/>
    <property type="match status" value="1"/>
</dbReference>
<protein>
    <submittedName>
        <fullName evidence="7">Uncharacterized protein</fullName>
    </submittedName>
</protein>
<gene>
    <name evidence="7" type="ORF">DPMN_003991</name>
</gene>
<feature type="region of interest" description="Disordered" evidence="6">
    <location>
        <begin position="372"/>
        <end position="402"/>
    </location>
</feature>
<dbReference type="PANTHER" id="PTHR22906">
    <property type="entry name" value="PROPERDIN"/>
    <property type="match status" value="1"/>
</dbReference>
<keyword evidence="2" id="KW-0964">Secreted</keyword>
<sequence>MVVPANYRRATIAVFNGERRSSIDRALFDIFSSDRSPPLTPRLLWTVSGLPGHYGHSVTSRVKMVTYIEQECVAIQLPRVRHCSTGHTEDCTGSSSEVVGCRMAPCGVNGSWSLWSTWSQCDVTCEDGHIQRTKTCTNPAPAFGGLNCSGESLETSACKLAKCPSWSEWFLGDCSVTCGDGTLSRMRICSSGHDEDCPGSALDTMPCSQGPYIYNATKEGTDAFDEPSGFREATGFGFHEVTNFGLREATGFGFLEPIDFVKLLTSNVLKCDPVSIRKRTPQLCRFARLYILANRAPRSQRKDTIRKLPTFPNYLRTLRRSYRPLHEVTVARPAPVTSQGKKINFRAKVGKIYPGFPGGDGVRVPPSVPHITNVQDTQRDPHPNTTRYVRPGTHTRNALTPPLITGGAYESATPVCYGFLGGDLSEEEVSVSYLRSSVSREGLYIVAVPRLQNPPPPHKRTHAERARAPAPAYGPGPSTQPLETPETSTLIHPLAARDNKSVKNQP</sequence>
<comment type="caution">
    <text evidence="7">The sequence shown here is derived from an EMBL/GenBank/DDBJ whole genome shotgun (WGS) entry which is preliminary data.</text>
</comment>
<keyword evidence="4" id="KW-0677">Repeat</keyword>
<reference evidence="7" key="2">
    <citation type="submission" date="2020-11" db="EMBL/GenBank/DDBJ databases">
        <authorList>
            <person name="McCartney M.A."/>
            <person name="Auch B."/>
            <person name="Kono T."/>
            <person name="Mallez S."/>
            <person name="Becker A."/>
            <person name="Gohl D.M."/>
            <person name="Silverstein K.A.T."/>
            <person name="Koren S."/>
            <person name="Bechman K.B."/>
            <person name="Herman A."/>
            <person name="Abrahante J.E."/>
            <person name="Garbe J."/>
        </authorList>
    </citation>
    <scope>NUCLEOTIDE SEQUENCE</scope>
    <source>
        <strain evidence="7">Duluth1</strain>
        <tissue evidence="7">Whole animal</tissue>
    </source>
</reference>
<organism evidence="7 8">
    <name type="scientific">Dreissena polymorpha</name>
    <name type="common">Zebra mussel</name>
    <name type="synonym">Mytilus polymorpha</name>
    <dbReference type="NCBI Taxonomy" id="45954"/>
    <lineage>
        <taxon>Eukaryota</taxon>
        <taxon>Metazoa</taxon>
        <taxon>Spiralia</taxon>
        <taxon>Lophotrochozoa</taxon>
        <taxon>Mollusca</taxon>
        <taxon>Bivalvia</taxon>
        <taxon>Autobranchia</taxon>
        <taxon>Heteroconchia</taxon>
        <taxon>Euheterodonta</taxon>
        <taxon>Imparidentia</taxon>
        <taxon>Neoheterodontei</taxon>
        <taxon>Myida</taxon>
        <taxon>Dreissenoidea</taxon>
        <taxon>Dreissenidae</taxon>
        <taxon>Dreissena</taxon>
    </lineage>
</organism>
<feature type="compositionally biased region" description="Basic and acidic residues" evidence="6">
    <location>
        <begin position="495"/>
        <end position="506"/>
    </location>
</feature>
<reference evidence="7" key="1">
    <citation type="journal article" date="2019" name="bioRxiv">
        <title>The Genome of the Zebra Mussel, Dreissena polymorpha: A Resource for Invasive Species Research.</title>
        <authorList>
            <person name="McCartney M.A."/>
            <person name="Auch B."/>
            <person name="Kono T."/>
            <person name="Mallez S."/>
            <person name="Zhang Y."/>
            <person name="Obille A."/>
            <person name="Becker A."/>
            <person name="Abrahante J.E."/>
            <person name="Garbe J."/>
            <person name="Badalamenti J.P."/>
            <person name="Herman A."/>
            <person name="Mangelson H."/>
            <person name="Liachko I."/>
            <person name="Sullivan S."/>
            <person name="Sone E.D."/>
            <person name="Koren S."/>
            <person name="Silverstein K.A.T."/>
            <person name="Beckman K.B."/>
            <person name="Gohl D.M."/>
        </authorList>
    </citation>
    <scope>NUCLEOTIDE SEQUENCE</scope>
    <source>
        <strain evidence="7">Duluth1</strain>
        <tissue evidence="7">Whole animal</tissue>
    </source>
</reference>
<comment type="subcellular location">
    <subcellularLocation>
        <location evidence="1">Secreted</location>
    </subcellularLocation>
</comment>
<evidence type="ECO:0000256" key="1">
    <source>
        <dbReference type="ARBA" id="ARBA00004613"/>
    </source>
</evidence>
<dbReference type="SUPFAM" id="SSF82895">
    <property type="entry name" value="TSP-1 type 1 repeat"/>
    <property type="match status" value="2"/>
</dbReference>
<keyword evidence="5" id="KW-1015">Disulfide bond</keyword>
<evidence type="ECO:0000256" key="3">
    <source>
        <dbReference type="ARBA" id="ARBA00022729"/>
    </source>
</evidence>
<feature type="compositionally biased region" description="Low complexity" evidence="6">
    <location>
        <begin position="468"/>
        <end position="477"/>
    </location>
</feature>
<keyword evidence="3" id="KW-0732">Signal</keyword>
<evidence type="ECO:0000256" key="2">
    <source>
        <dbReference type="ARBA" id="ARBA00022525"/>
    </source>
</evidence>
<dbReference type="PRINTS" id="PR01705">
    <property type="entry name" value="TSP1REPEAT"/>
</dbReference>
<accession>A0A9D4RT56</accession>
<feature type="compositionally biased region" description="Polar residues" evidence="6">
    <location>
        <begin position="479"/>
        <end position="490"/>
    </location>
</feature>